<feature type="domain" description="Peptidase M20 dimerisation" evidence="1">
    <location>
        <begin position="15"/>
        <end position="99"/>
    </location>
</feature>
<dbReference type="GO" id="GO:0016787">
    <property type="term" value="F:hydrolase activity"/>
    <property type="evidence" value="ECO:0007669"/>
    <property type="project" value="UniProtKB-KW"/>
</dbReference>
<evidence type="ECO:0000313" key="3">
    <source>
        <dbReference type="EMBL" id="KAB7655984.1"/>
    </source>
</evidence>
<reference evidence="4 5" key="1">
    <citation type="submission" date="2019-10" db="EMBL/GenBank/DDBJ databases">
        <title>Genome diversity of Sutterella seckii.</title>
        <authorList>
            <person name="Chaplin A.V."/>
            <person name="Sokolova S.R."/>
            <person name="Mosin K.A."/>
            <person name="Ivanova E.L."/>
            <person name="Kochetkova T.O."/>
            <person name="Goltsov A.Y."/>
            <person name="Trofimov D.Y."/>
            <person name="Efimov B.A."/>
        </authorList>
    </citation>
    <scope>NUCLEOTIDE SEQUENCE [LARGE SCALE GENOMIC DNA]</scope>
    <source>
        <strain evidence="2 5">ASD3426</strain>
        <strain evidence="3 4">ASD393</strain>
    </source>
</reference>
<keyword evidence="5" id="KW-1185">Reference proteome</keyword>
<dbReference type="SUPFAM" id="SSF55031">
    <property type="entry name" value="Bacterial exopeptidase dimerisation domain"/>
    <property type="match status" value="1"/>
</dbReference>
<comment type="caution">
    <text evidence="3">The sequence shown here is derived from an EMBL/GenBank/DDBJ whole genome shotgun (WGS) entry which is preliminary data.</text>
</comment>
<dbReference type="Pfam" id="PF07687">
    <property type="entry name" value="M20_dimer"/>
    <property type="match status" value="1"/>
</dbReference>
<dbReference type="EMBL" id="WEHW01000015">
    <property type="protein sequence ID" value="KAB7651426.1"/>
    <property type="molecule type" value="Genomic_DNA"/>
</dbReference>
<dbReference type="Proteomes" id="UP000469462">
    <property type="component" value="Unassembled WGS sequence"/>
</dbReference>
<evidence type="ECO:0000313" key="4">
    <source>
        <dbReference type="Proteomes" id="UP000430564"/>
    </source>
</evidence>
<accession>A0A6I1EET7</accession>
<dbReference type="Proteomes" id="UP000430564">
    <property type="component" value="Unassembled WGS sequence"/>
</dbReference>
<protein>
    <submittedName>
        <fullName evidence="3">Peptidase dimerization domain-containing protein</fullName>
    </submittedName>
</protein>
<proteinExistence type="predicted"/>
<evidence type="ECO:0000313" key="5">
    <source>
        <dbReference type="Proteomes" id="UP000469462"/>
    </source>
</evidence>
<dbReference type="InterPro" id="IPR036264">
    <property type="entry name" value="Bact_exopeptidase_dim_dom"/>
</dbReference>
<evidence type="ECO:0000313" key="2">
    <source>
        <dbReference type="EMBL" id="KAB7651426.1"/>
    </source>
</evidence>
<name>A0A6I1EET7_9BURK</name>
<organism evidence="3 4">
    <name type="scientific">Sutterella seckii</name>
    <dbReference type="NCBI Taxonomy" id="1944635"/>
    <lineage>
        <taxon>Bacteria</taxon>
        <taxon>Pseudomonadati</taxon>
        <taxon>Pseudomonadota</taxon>
        <taxon>Betaproteobacteria</taxon>
        <taxon>Burkholderiales</taxon>
        <taxon>Sutterellaceae</taxon>
        <taxon>Sutterella</taxon>
    </lineage>
</organism>
<evidence type="ECO:0000259" key="1">
    <source>
        <dbReference type="Pfam" id="PF07687"/>
    </source>
</evidence>
<dbReference type="Gene3D" id="3.30.70.360">
    <property type="match status" value="1"/>
</dbReference>
<dbReference type="EMBL" id="WEHX01000078">
    <property type="protein sequence ID" value="KAB7655984.1"/>
    <property type="molecule type" value="Genomic_DNA"/>
</dbReference>
<gene>
    <name evidence="3" type="ORF">GBM95_09275</name>
    <name evidence="2" type="ORF">GBM96_05860</name>
</gene>
<sequence>MLLLSGSALAATQTLEVSLRGPGGHSNGNYGNTNAVHAAARSVMEIEKALPDAVIANLNGGSTVNAIAASASFEVTLTAKDEKALEAMKDKVVEAVKKGTDAENAFRGVKPGDKTSIGAPAAVRYEIR</sequence>
<dbReference type="OrthoDB" id="9783294at2"/>
<dbReference type="InterPro" id="IPR011650">
    <property type="entry name" value="Peptidase_M20_dimer"/>
</dbReference>
<dbReference type="AlphaFoldDB" id="A0A6I1EET7"/>